<evidence type="ECO:0000313" key="3">
    <source>
        <dbReference type="Proteomes" id="UP000248423"/>
    </source>
</evidence>
<dbReference type="VEuPathDB" id="FungiDB:BO78DRAFT_395911"/>
<feature type="compositionally biased region" description="Basic and acidic residues" evidence="1">
    <location>
        <begin position="86"/>
        <end position="105"/>
    </location>
</feature>
<evidence type="ECO:0000313" key="2">
    <source>
        <dbReference type="EMBL" id="PYI08026.1"/>
    </source>
</evidence>
<dbReference type="AlphaFoldDB" id="A0A319ECR8"/>
<accession>A0A319ECR8</accession>
<organism evidence="2 3">
    <name type="scientific">Aspergillus sclerotiicarbonarius (strain CBS 121057 / IBT 28362)</name>
    <dbReference type="NCBI Taxonomy" id="1448318"/>
    <lineage>
        <taxon>Eukaryota</taxon>
        <taxon>Fungi</taxon>
        <taxon>Dikarya</taxon>
        <taxon>Ascomycota</taxon>
        <taxon>Pezizomycotina</taxon>
        <taxon>Eurotiomycetes</taxon>
        <taxon>Eurotiomycetidae</taxon>
        <taxon>Eurotiales</taxon>
        <taxon>Aspergillaceae</taxon>
        <taxon>Aspergillus</taxon>
        <taxon>Aspergillus subgen. Circumdati</taxon>
    </lineage>
</organism>
<protein>
    <submittedName>
        <fullName evidence="2">Uncharacterized protein</fullName>
    </submittedName>
</protein>
<sequence>MMTAETRQLRMICRGNTQDTRTKMRAWKRRQFGVIQTYLVPRLSSDLPDRSNNEWHGLLLWQCQGENKDQTVKAHRLVTFPASSDSRLRTKEGKRGETGTEEREGLAPPQGKKIKNKMKKKGGKKKRRRSSVDVPETVETFLVRRFGPKIQTLVLRLYYPHLSETPVATMMPAVGNSGPPNYYLLVQLKRPSQQHRQHCCAWSSRENHFSDRAHAALQSSHPSSTQSGAKTASHSGDQAVTWGGRL</sequence>
<feature type="region of interest" description="Disordered" evidence="1">
    <location>
        <begin position="213"/>
        <end position="246"/>
    </location>
</feature>
<keyword evidence="3" id="KW-1185">Reference proteome</keyword>
<feature type="region of interest" description="Disordered" evidence="1">
    <location>
        <begin position="82"/>
        <end position="133"/>
    </location>
</feature>
<reference evidence="2 3" key="1">
    <citation type="submission" date="2018-02" db="EMBL/GenBank/DDBJ databases">
        <title>The genomes of Aspergillus section Nigri reveals drivers in fungal speciation.</title>
        <authorList>
            <consortium name="DOE Joint Genome Institute"/>
            <person name="Vesth T.C."/>
            <person name="Nybo J."/>
            <person name="Theobald S."/>
            <person name="Brandl J."/>
            <person name="Frisvad J.C."/>
            <person name="Nielsen K.F."/>
            <person name="Lyhne E.K."/>
            <person name="Kogle M.E."/>
            <person name="Kuo A."/>
            <person name="Riley R."/>
            <person name="Clum A."/>
            <person name="Nolan M."/>
            <person name="Lipzen A."/>
            <person name="Salamov A."/>
            <person name="Henrissat B."/>
            <person name="Wiebenga A."/>
            <person name="De vries R.P."/>
            <person name="Grigoriev I.V."/>
            <person name="Mortensen U.H."/>
            <person name="Andersen M.R."/>
            <person name="Baker S.E."/>
        </authorList>
    </citation>
    <scope>NUCLEOTIDE SEQUENCE [LARGE SCALE GENOMIC DNA]</scope>
    <source>
        <strain evidence="2 3">CBS 121057</strain>
    </source>
</reference>
<gene>
    <name evidence="2" type="ORF">BO78DRAFT_395911</name>
</gene>
<dbReference type="Proteomes" id="UP000248423">
    <property type="component" value="Unassembled WGS sequence"/>
</dbReference>
<name>A0A319ECR8_ASPSB</name>
<proteinExistence type="predicted"/>
<feature type="compositionally biased region" description="Basic residues" evidence="1">
    <location>
        <begin position="112"/>
        <end position="129"/>
    </location>
</feature>
<feature type="compositionally biased region" description="Polar residues" evidence="1">
    <location>
        <begin position="217"/>
        <end position="238"/>
    </location>
</feature>
<dbReference type="OrthoDB" id="10373826at2759"/>
<evidence type="ECO:0000256" key="1">
    <source>
        <dbReference type="SAM" id="MobiDB-lite"/>
    </source>
</evidence>
<dbReference type="EMBL" id="KZ826337">
    <property type="protein sequence ID" value="PYI08026.1"/>
    <property type="molecule type" value="Genomic_DNA"/>
</dbReference>